<dbReference type="SUPFAM" id="SSF50729">
    <property type="entry name" value="PH domain-like"/>
    <property type="match status" value="1"/>
</dbReference>
<feature type="region of interest" description="Disordered" evidence="2">
    <location>
        <begin position="350"/>
        <end position="455"/>
    </location>
</feature>
<dbReference type="AlphaFoldDB" id="A0A670IM25"/>
<evidence type="ECO:0000259" key="3">
    <source>
        <dbReference type="PROSITE" id="PS51064"/>
    </source>
</evidence>
<dbReference type="PROSITE" id="PS51064">
    <property type="entry name" value="IRS_PTB"/>
    <property type="match status" value="1"/>
</dbReference>
<feature type="compositionally biased region" description="Low complexity" evidence="2">
    <location>
        <begin position="439"/>
        <end position="455"/>
    </location>
</feature>
<feature type="domain" description="IRS-type PTB" evidence="3">
    <location>
        <begin position="124"/>
        <end position="228"/>
    </location>
</feature>
<dbReference type="InterPro" id="IPR050996">
    <property type="entry name" value="Docking_Protein_DOK"/>
</dbReference>
<dbReference type="PANTHER" id="PTHR21258:SF42">
    <property type="entry name" value="DOCKING PROTEIN 3"/>
    <property type="match status" value="1"/>
</dbReference>
<gene>
    <name evidence="4" type="primary">DOK3</name>
</gene>
<keyword evidence="5" id="KW-1185">Reference proteome</keyword>
<accession>A0A670IM25</accession>
<dbReference type="GO" id="GO:0007169">
    <property type="term" value="P:cell surface receptor protein tyrosine kinase signaling pathway"/>
    <property type="evidence" value="ECO:0007669"/>
    <property type="project" value="TreeGrafter"/>
</dbReference>
<keyword evidence="1" id="KW-0597">Phosphoprotein</keyword>
<name>A0A670IM25_PODMU</name>
<proteinExistence type="predicted"/>
<feature type="region of interest" description="Disordered" evidence="2">
    <location>
        <begin position="243"/>
        <end position="289"/>
    </location>
</feature>
<dbReference type="SMART" id="SM01244">
    <property type="entry name" value="IRS"/>
    <property type="match status" value="1"/>
</dbReference>
<dbReference type="OMA" id="WVQLFAD"/>
<dbReference type="GO" id="GO:0005737">
    <property type="term" value="C:cytoplasm"/>
    <property type="evidence" value="ECO:0007669"/>
    <property type="project" value="Ensembl"/>
</dbReference>
<reference evidence="4 5" key="1">
    <citation type="journal article" date="2019" name="Proc. Natl. Acad. Sci. U.S.A.">
        <title>Regulatory changes in pterin and carotenoid genes underlie balanced color polymorphisms in the wall lizard.</title>
        <authorList>
            <person name="Andrade P."/>
            <person name="Pinho C."/>
            <person name="Perez I de Lanuza G."/>
            <person name="Afonso S."/>
            <person name="Brejcha J."/>
            <person name="Rubin C.J."/>
            <person name="Wallerman O."/>
            <person name="Pereira P."/>
            <person name="Sabatino S.J."/>
            <person name="Bellati A."/>
            <person name="Pellitteri-Rosa D."/>
            <person name="Bosakova Z."/>
            <person name="Bunikis I."/>
            <person name="Carretero M.A."/>
            <person name="Feiner N."/>
            <person name="Marsik P."/>
            <person name="Pauperio F."/>
            <person name="Salvi D."/>
            <person name="Soler L."/>
            <person name="While G.M."/>
            <person name="Uller T."/>
            <person name="Font E."/>
            <person name="Andersson L."/>
            <person name="Carneiro M."/>
        </authorList>
    </citation>
    <scope>NUCLEOTIDE SEQUENCE</scope>
</reference>
<evidence type="ECO:0000313" key="5">
    <source>
        <dbReference type="Proteomes" id="UP000472272"/>
    </source>
</evidence>
<organism evidence="4 5">
    <name type="scientific">Podarcis muralis</name>
    <name type="common">Wall lizard</name>
    <name type="synonym">Lacerta muralis</name>
    <dbReference type="NCBI Taxonomy" id="64176"/>
    <lineage>
        <taxon>Eukaryota</taxon>
        <taxon>Metazoa</taxon>
        <taxon>Chordata</taxon>
        <taxon>Craniata</taxon>
        <taxon>Vertebrata</taxon>
        <taxon>Euteleostomi</taxon>
        <taxon>Lepidosauria</taxon>
        <taxon>Squamata</taxon>
        <taxon>Bifurcata</taxon>
        <taxon>Unidentata</taxon>
        <taxon>Episquamata</taxon>
        <taxon>Laterata</taxon>
        <taxon>Lacertibaenia</taxon>
        <taxon>Lacertidae</taxon>
        <taxon>Podarcis</taxon>
    </lineage>
</organism>
<evidence type="ECO:0000313" key="4">
    <source>
        <dbReference type="Ensembl" id="ENSPMRP00000012297.1"/>
    </source>
</evidence>
<dbReference type="InterPro" id="IPR002404">
    <property type="entry name" value="IRS_PTB"/>
</dbReference>
<reference evidence="4" key="3">
    <citation type="submission" date="2025-09" db="UniProtKB">
        <authorList>
            <consortium name="Ensembl"/>
        </authorList>
    </citation>
    <scope>IDENTIFICATION</scope>
</reference>
<evidence type="ECO:0000256" key="2">
    <source>
        <dbReference type="SAM" id="MobiDB-lite"/>
    </source>
</evidence>
<sequence length="455" mass="49315">CLLKTLWIRQLFADSPSGIARLEYFEGREGAAAEKATLRKGERKVIRLSDCVSVERAGEHSSPKDTTAFFLSMMERNCLLAADQADEWIECICQLAFQVLTSSYLQWEGPPLMEENTIYSSWQETCEFPVSVFPTEASARCHLKGNYLMTTLPEHLVLKDMHSGQALYTWPYAFLRRFGQEKTVFSFEAGRRCDSGEGLFIFNTVRAAEICRAVSASIDRQKATLLERDKKAGISPAQDCVQKAGGWSWPTSPESPEGAQPLYERTPKGSVDMGYSAAPPGSSRSISPEFKASDSPIIYASIGKSFPLPFQPSGKAEAEPKAGREQGSDHLYENLRSLEQQALCAEPLSLGYRDSPEGSGSNGGSPIYDNSPVVARRSNSNPGFNPSTVGADPTPDSQCPPPLLDCQGPESGGEGRARAKARGAGAFKHKLVTMLSRDGGASKAAGKNAGSMDKA</sequence>
<evidence type="ECO:0000256" key="1">
    <source>
        <dbReference type="ARBA" id="ARBA00022553"/>
    </source>
</evidence>
<dbReference type="Pfam" id="PF02174">
    <property type="entry name" value="IRS"/>
    <property type="match status" value="1"/>
</dbReference>
<dbReference type="InterPro" id="IPR011993">
    <property type="entry name" value="PH-like_dom_sf"/>
</dbReference>
<dbReference type="Proteomes" id="UP000472272">
    <property type="component" value="Chromosome 2"/>
</dbReference>
<dbReference type="SMART" id="SM00310">
    <property type="entry name" value="PTBI"/>
    <property type="match status" value="1"/>
</dbReference>
<dbReference type="GO" id="GO:0007265">
    <property type="term" value="P:Ras protein signal transduction"/>
    <property type="evidence" value="ECO:0007669"/>
    <property type="project" value="Ensembl"/>
</dbReference>
<dbReference type="Gene3D" id="2.30.29.30">
    <property type="entry name" value="Pleckstrin-homology domain (PH domain)/Phosphotyrosine-binding domain (PTB)"/>
    <property type="match status" value="2"/>
</dbReference>
<feature type="compositionally biased region" description="Polar residues" evidence="2">
    <location>
        <begin position="377"/>
        <end position="388"/>
    </location>
</feature>
<dbReference type="Ensembl" id="ENSPMRT00000013125.1">
    <property type="protein sequence ID" value="ENSPMRP00000012297.1"/>
    <property type="gene ID" value="ENSPMRG00000008225.1"/>
</dbReference>
<dbReference type="InterPro" id="IPR037751">
    <property type="entry name" value="Dok1/2/3_PTB"/>
</dbReference>
<dbReference type="GO" id="GO:0043410">
    <property type="term" value="P:positive regulation of MAPK cascade"/>
    <property type="evidence" value="ECO:0007669"/>
    <property type="project" value="TreeGrafter"/>
</dbReference>
<dbReference type="PANTHER" id="PTHR21258">
    <property type="entry name" value="DOCKING PROTEIN RELATED"/>
    <property type="match status" value="1"/>
</dbReference>
<dbReference type="GeneTree" id="ENSGT00940000161724"/>
<protein>
    <submittedName>
        <fullName evidence="4">Docking protein 3</fullName>
    </submittedName>
</protein>
<dbReference type="CDD" id="cd01203">
    <property type="entry name" value="PTB_DOK1_DOK2_DOK3"/>
    <property type="match status" value="1"/>
</dbReference>
<reference evidence="4" key="2">
    <citation type="submission" date="2025-08" db="UniProtKB">
        <authorList>
            <consortium name="Ensembl"/>
        </authorList>
    </citation>
    <scope>IDENTIFICATION</scope>
</reference>